<dbReference type="Proteomes" id="UP000246661">
    <property type="component" value="Unassembled WGS sequence"/>
</dbReference>
<evidence type="ECO:0000313" key="2">
    <source>
        <dbReference type="Proteomes" id="UP000246661"/>
    </source>
</evidence>
<protein>
    <submittedName>
        <fullName evidence="1">Uncharacterized protein</fullName>
    </submittedName>
</protein>
<dbReference type="RefSeq" id="WP_245900245.1">
    <property type="nucleotide sequence ID" value="NZ_QGTX01000001.1"/>
</dbReference>
<evidence type="ECO:0000313" key="1">
    <source>
        <dbReference type="EMBL" id="PWW24810.1"/>
    </source>
</evidence>
<keyword evidence="2" id="KW-1185">Reference proteome</keyword>
<gene>
    <name evidence="1" type="ORF">JD79_04001</name>
</gene>
<accession>A0A317QSV1</accession>
<dbReference type="AlphaFoldDB" id="A0A317QSV1"/>
<dbReference type="EMBL" id="QGTX01000001">
    <property type="protein sequence ID" value="PWW24810.1"/>
    <property type="molecule type" value="Genomic_DNA"/>
</dbReference>
<organism evidence="1 2">
    <name type="scientific">Geodermatophilus normandii</name>
    <dbReference type="NCBI Taxonomy" id="1137989"/>
    <lineage>
        <taxon>Bacteria</taxon>
        <taxon>Bacillati</taxon>
        <taxon>Actinomycetota</taxon>
        <taxon>Actinomycetes</taxon>
        <taxon>Geodermatophilales</taxon>
        <taxon>Geodermatophilaceae</taxon>
        <taxon>Geodermatophilus</taxon>
    </lineage>
</organism>
<reference evidence="2" key="1">
    <citation type="submission" date="2018-05" db="EMBL/GenBank/DDBJ databases">
        <authorList>
            <person name="Klenk H.-P."/>
            <person name="Huntemann M."/>
            <person name="Clum A."/>
            <person name="Pillay M."/>
            <person name="Palaniappan K."/>
            <person name="Varghese N."/>
            <person name="Mikhailova N."/>
            <person name="Stamatis D."/>
            <person name="Reddy T."/>
            <person name="Daum C."/>
            <person name="Shapiro N."/>
            <person name="Ivanova N."/>
            <person name="Kyrpides N."/>
            <person name="Woyke T."/>
        </authorList>
    </citation>
    <scope>NUCLEOTIDE SEQUENCE [LARGE SCALE GENOMIC DNA]</scope>
    <source>
        <strain evidence="2">DSM 45417</strain>
    </source>
</reference>
<sequence>MSVPSPDRRSRRLTELRAGMSVLTSAAADLGVGSQPDVRVLPDGRLWLDELDMAVSAADVYQAARGLVAAQLDAIAQVTGRPVEDHALAWLVTLQTNEVMVGLQDTAAIDDAAIDDAVDDDAVDDDAVDDDVVDDAA</sequence>
<proteinExistence type="predicted"/>
<name>A0A317QSV1_9ACTN</name>
<comment type="caution">
    <text evidence="1">The sequence shown here is derived from an EMBL/GenBank/DDBJ whole genome shotgun (WGS) entry which is preliminary data.</text>
</comment>